<keyword evidence="8" id="KW-1185">Reference proteome</keyword>
<evidence type="ECO:0000313" key="8">
    <source>
        <dbReference type="Proteomes" id="UP000182149"/>
    </source>
</evidence>
<organism evidence="7 8">
    <name type="scientific">Enterococcus aquimarinus</name>
    <dbReference type="NCBI Taxonomy" id="328396"/>
    <lineage>
        <taxon>Bacteria</taxon>
        <taxon>Bacillati</taxon>
        <taxon>Bacillota</taxon>
        <taxon>Bacilli</taxon>
        <taxon>Lactobacillales</taxon>
        <taxon>Enterococcaceae</taxon>
        <taxon>Enterococcus</taxon>
    </lineage>
</organism>
<dbReference type="RefSeq" id="WP_071875690.1">
    <property type="nucleotide sequence ID" value="NZ_JBHSHF010000003.1"/>
</dbReference>
<feature type="transmembrane region" description="Helical" evidence="5">
    <location>
        <begin position="82"/>
        <end position="100"/>
    </location>
</feature>
<sequence length="208" mass="23770">MREMKGIIKGSYVLGQTIIDGLYLQLLFILYALKGAVLFGVFPALAAVFQVIYLFFIRGKEYVKIREEYGQFYRKYFKMSNYLGYTMLAVGGFLTFDLQVNKTYIQSAIVHYGLILLFILFLGTCLFVFPVLCRYELTYKQYLRQAVTLFFTNLTEAIAMLVGTFVIMAIYVGIPILLIIAGVPLIIVPVMWFALQGMKKTEARADTL</sequence>
<evidence type="ECO:0000256" key="4">
    <source>
        <dbReference type="ARBA" id="ARBA00023136"/>
    </source>
</evidence>
<evidence type="ECO:0000313" key="7">
    <source>
        <dbReference type="EMBL" id="OJG09007.1"/>
    </source>
</evidence>
<dbReference type="OrthoDB" id="2185447at2"/>
<keyword evidence="2 5" id="KW-0812">Transmembrane</keyword>
<comment type="subcellular location">
    <subcellularLocation>
        <location evidence="1">Membrane</location>
        <topology evidence="1">Multi-pass membrane protein</topology>
    </subcellularLocation>
</comment>
<dbReference type="STRING" id="328396.RU93_GL001251"/>
<protein>
    <recommendedName>
        <fullName evidence="6">ABC transmembrane type-1 domain-containing protein</fullName>
    </recommendedName>
</protein>
<feature type="transmembrane region" description="Helical" evidence="5">
    <location>
        <begin position="176"/>
        <end position="195"/>
    </location>
</feature>
<proteinExistence type="predicted"/>
<accession>A0A1L8QNF5</accession>
<feature type="transmembrane region" description="Helical" evidence="5">
    <location>
        <begin position="12"/>
        <end position="31"/>
    </location>
</feature>
<keyword evidence="3 5" id="KW-1133">Transmembrane helix</keyword>
<evidence type="ECO:0000256" key="5">
    <source>
        <dbReference type="SAM" id="Phobius"/>
    </source>
</evidence>
<evidence type="ECO:0000259" key="6">
    <source>
        <dbReference type="PROSITE" id="PS50929"/>
    </source>
</evidence>
<dbReference type="GO" id="GO:0016020">
    <property type="term" value="C:membrane"/>
    <property type="evidence" value="ECO:0007669"/>
    <property type="project" value="UniProtKB-SubCell"/>
</dbReference>
<evidence type="ECO:0000256" key="2">
    <source>
        <dbReference type="ARBA" id="ARBA00022692"/>
    </source>
</evidence>
<feature type="transmembrane region" description="Helical" evidence="5">
    <location>
        <begin position="37"/>
        <end position="56"/>
    </location>
</feature>
<dbReference type="AlphaFoldDB" id="A0A1L8QNF5"/>
<dbReference type="EMBL" id="JXKD01000022">
    <property type="protein sequence ID" value="OJG09007.1"/>
    <property type="molecule type" value="Genomic_DNA"/>
</dbReference>
<dbReference type="GO" id="GO:0005524">
    <property type="term" value="F:ATP binding"/>
    <property type="evidence" value="ECO:0007669"/>
    <property type="project" value="InterPro"/>
</dbReference>
<name>A0A1L8QNF5_9ENTE</name>
<keyword evidence="4 5" id="KW-0472">Membrane</keyword>
<feature type="domain" description="ABC transmembrane type-1" evidence="6">
    <location>
        <begin position="143"/>
        <end position="208"/>
    </location>
</feature>
<feature type="transmembrane region" description="Helical" evidence="5">
    <location>
        <begin position="112"/>
        <end position="135"/>
    </location>
</feature>
<dbReference type="Pfam" id="PF04854">
    <property type="entry name" value="DUF624"/>
    <property type="match status" value="1"/>
</dbReference>
<evidence type="ECO:0000256" key="1">
    <source>
        <dbReference type="ARBA" id="ARBA00004141"/>
    </source>
</evidence>
<dbReference type="InterPro" id="IPR006938">
    <property type="entry name" value="DUF624"/>
</dbReference>
<dbReference type="PROSITE" id="PS50929">
    <property type="entry name" value="ABC_TM1F"/>
    <property type="match status" value="1"/>
</dbReference>
<feature type="transmembrane region" description="Helical" evidence="5">
    <location>
        <begin position="147"/>
        <end position="170"/>
    </location>
</feature>
<gene>
    <name evidence="7" type="ORF">RU93_GL001251</name>
</gene>
<dbReference type="Proteomes" id="UP000182149">
    <property type="component" value="Unassembled WGS sequence"/>
</dbReference>
<reference evidence="7 8" key="1">
    <citation type="submission" date="2014-12" db="EMBL/GenBank/DDBJ databases">
        <title>Draft genome sequences of 29 type strains of Enterococci.</title>
        <authorList>
            <person name="Zhong Z."/>
            <person name="Sun Z."/>
            <person name="Liu W."/>
            <person name="Zhang W."/>
            <person name="Zhang H."/>
        </authorList>
    </citation>
    <scope>NUCLEOTIDE SEQUENCE [LARGE SCALE GENOMIC DNA]</scope>
    <source>
        <strain evidence="7 8">DSM 17690</strain>
    </source>
</reference>
<dbReference type="InterPro" id="IPR011527">
    <property type="entry name" value="ABC1_TM_dom"/>
</dbReference>
<comment type="caution">
    <text evidence="7">The sequence shown here is derived from an EMBL/GenBank/DDBJ whole genome shotgun (WGS) entry which is preliminary data.</text>
</comment>
<dbReference type="GO" id="GO:0140359">
    <property type="term" value="F:ABC-type transporter activity"/>
    <property type="evidence" value="ECO:0007669"/>
    <property type="project" value="InterPro"/>
</dbReference>
<evidence type="ECO:0000256" key="3">
    <source>
        <dbReference type="ARBA" id="ARBA00022989"/>
    </source>
</evidence>